<dbReference type="SUPFAM" id="SSF54001">
    <property type="entry name" value="Cysteine proteinases"/>
    <property type="match status" value="1"/>
</dbReference>
<reference evidence="2" key="1">
    <citation type="journal article" date="2014" name="Front. Microbiol.">
        <title>High frequency of phylogenetically diverse reductive dehalogenase-homologous genes in deep subseafloor sedimentary metagenomes.</title>
        <authorList>
            <person name="Kawai M."/>
            <person name="Futagami T."/>
            <person name="Toyoda A."/>
            <person name="Takaki Y."/>
            <person name="Nishi S."/>
            <person name="Hori S."/>
            <person name="Arai W."/>
            <person name="Tsubouchi T."/>
            <person name="Morono Y."/>
            <person name="Uchiyama I."/>
            <person name="Ito T."/>
            <person name="Fujiyama A."/>
            <person name="Inagaki F."/>
            <person name="Takami H."/>
        </authorList>
    </citation>
    <scope>NUCLEOTIDE SEQUENCE</scope>
    <source>
        <strain evidence="2">Expedition CK06-06</strain>
    </source>
</reference>
<accession>X1DE13</accession>
<evidence type="ECO:0000259" key="1">
    <source>
        <dbReference type="SMART" id="SM00460"/>
    </source>
</evidence>
<dbReference type="SMART" id="SM00460">
    <property type="entry name" value="TGc"/>
    <property type="match status" value="1"/>
</dbReference>
<dbReference type="Gene3D" id="3.10.620.30">
    <property type="match status" value="1"/>
</dbReference>
<organism evidence="2">
    <name type="scientific">marine sediment metagenome</name>
    <dbReference type="NCBI Taxonomy" id="412755"/>
    <lineage>
        <taxon>unclassified sequences</taxon>
        <taxon>metagenomes</taxon>
        <taxon>ecological metagenomes</taxon>
    </lineage>
</organism>
<dbReference type="EMBL" id="BARU01004222">
    <property type="protein sequence ID" value="GAH19016.1"/>
    <property type="molecule type" value="Genomic_DNA"/>
</dbReference>
<feature type="non-terminal residue" evidence="2">
    <location>
        <position position="1"/>
    </location>
</feature>
<dbReference type="PANTHER" id="PTHR38339:SF1">
    <property type="entry name" value="TRANSGLUTAMINASE-LIKE DOMAIN-CONTAINING PROTEIN"/>
    <property type="match status" value="1"/>
</dbReference>
<sequence length="201" mass="23029">TSEIREKAREIVRDEKNPYLAAKKIYHYIVEKIDYSHMPHMTLNVLGKPESVYVHENSYGDCGAQGTYFSALCRSLGIPARTSGGMQLCPGEEGGHFWAEFYLPNYGWLPVDTSIAQIANYPIELTDDERRAFKEFFFGSQDPYRYVIQKDVDVPITPEPDEPVLLPMAIQFPAVVCKTSQENPAFVVLDHWNIEFKPVYR</sequence>
<comment type="caution">
    <text evidence="2">The sequence shown here is derived from an EMBL/GenBank/DDBJ whole genome shotgun (WGS) entry which is preliminary data.</text>
</comment>
<dbReference type="InterPro" id="IPR038765">
    <property type="entry name" value="Papain-like_cys_pep_sf"/>
</dbReference>
<dbReference type="InterPro" id="IPR002931">
    <property type="entry name" value="Transglutaminase-like"/>
</dbReference>
<dbReference type="Pfam" id="PF01841">
    <property type="entry name" value="Transglut_core"/>
    <property type="match status" value="1"/>
</dbReference>
<evidence type="ECO:0000313" key="2">
    <source>
        <dbReference type="EMBL" id="GAH19016.1"/>
    </source>
</evidence>
<dbReference type="AlphaFoldDB" id="X1DE13"/>
<gene>
    <name evidence="2" type="ORF">S03H2_08623</name>
</gene>
<feature type="domain" description="Transglutaminase-like" evidence="1">
    <location>
        <begin position="54"/>
        <end position="115"/>
    </location>
</feature>
<proteinExistence type="predicted"/>
<dbReference type="PANTHER" id="PTHR38339">
    <property type="entry name" value="TRANSGLUTAMINASE DOMAIN PROTEIN"/>
    <property type="match status" value="1"/>
</dbReference>
<name>X1DE13_9ZZZZ</name>
<protein>
    <recommendedName>
        <fullName evidence="1">Transglutaminase-like domain-containing protein</fullName>
    </recommendedName>
</protein>